<dbReference type="AlphaFoldDB" id="A0A090QP78"/>
<evidence type="ECO:0000256" key="8">
    <source>
        <dbReference type="ARBA" id="ARBA00023136"/>
    </source>
</evidence>
<evidence type="ECO:0000256" key="4">
    <source>
        <dbReference type="ARBA" id="ARBA00022475"/>
    </source>
</evidence>
<feature type="transmembrane region" description="Helical" evidence="9">
    <location>
        <begin position="167"/>
        <end position="188"/>
    </location>
</feature>
<keyword evidence="7 9" id="KW-1133">Transmembrane helix</keyword>
<dbReference type="STRING" id="754436.JCM19237_4097"/>
<feature type="transmembrane region" description="Helical" evidence="9">
    <location>
        <begin position="250"/>
        <end position="283"/>
    </location>
</feature>
<feature type="transmembrane region" description="Helical" evidence="9">
    <location>
        <begin position="96"/>
        <end position="123"/>
    </location>
</feature>
<comment type="caution">
    <text evidence="10">The sequence shown here is derived from an EMBL/GenBank/DDBJ whole genome shotgun (WGS) entry which is preliminary data.</text>
</comment>
<name>A0A090QP78_9GAMM</name>
<feature type="transmembrane region" description="Helical" evidence="9">
    <location>
        <begin position="129"/>
        <end position="155"/>
    </location>
</feature>
<evidence type="ECO:0000313" key="11">
    <source>
        <dbReference type="Proteomes" id="UP000029227"/>
    </source>
</evidence>
<protein>
    <submittedName>
        <fullName evidence="10">Ribose/xylose/arabinose/galactoside ABC-type transport systems permease component 1</fullName>
    </submittedName>
</protein>
<keyword evidence="8 9" id="KW-0472">Membrane</keyword>
<keyword evidence="3" id="KW-0813">Transport</keyword>
<evidence type="ECO:0000256" key="9">
    <source>
        <dbReference type="SAM" id="Phobius"/>
    </source>
</evidence>
<evidence type="ECO:0000256" key="1">
    <source>
        <dbReference type="ARBA" id="ARBA00004429"/>
    </source>
</evidence>
<dbReference type="GO" id="GO:0022857">
    <property type="term" value="F:transmembrane transporter activity"/>
    <property type="evidence" value="ECO:0007669"/>
    <property type="project" value="InterPro"/>
</dbReference>
<dbReference type="eggNOG" id="COG1172">
    <property type="taxonomic scope" value="Bacteria"/>
</dbReference>
<dbReference type="InterPro" id="IPR001851">
    <property type="entry name" value="ABC_transp_permease"/>
</dbReference>
<sequence length="331" mass="34919">MEHVLNSLKLPTDKNIRYLLVILVGILAIMALSSGQAFFSVSNLQSMSSQMPLLGLLALAMAVCMLTGGINLSIIATTNACSLVMASIITQAPDSAMMLILALVGGLITAIVVGLLNGALIAYVGVSPILATLGMMTLINGLNVLVSGGSVISGFPEALQVLGNGSLMGIPTPLILFVAFAIGLWALLEHTPLGRTIYLMGSNEKATRFSGINTQKATLYVYVISSMLCWVAAIVMMAKFNSAKAGYGESYLLIAILASVLGGINPDGGFGRIIGIGLALIVLQTLESGLNLLGVSSYLTMALWGGILILFIFLQKIRLNGEDYDYLFHWR</sequence>
<evidence type="ECO:0000256" key="6">
    <source>
        <dbReference type="ARBA" id="ARBA00022692"/>
    </source>
</evidence>
<dbReference type="PANTHER" id="PTHR32196">
    <property type="entry name" value="ABC TRANSPORTER PERMEASE PROTEIN YPHD-RELATED-RELATED"/>
    <property type="match status" value="1"/>
</dbReference>
<keyword evidence="6 9" id="KW-0812">Transmembrane</keyword>
<keyword evidence="5" id="KW-0997">Cell inner membrane</keyword>
<dbReference type="GO" id="GO:0005886">
    <property type="term" value="C:plasma membrane"/>
    <property type="evidence" value="ECO:0007669"/>
    <property type="project" value="UniProtKB-SubCell"/>
</dbReference>
<dbReference type="EMBL" id="BBMN01000005">
    <property type="protein sequence ID" value="GAL04731.1"/>
    <property type="molecule type" value="Genomic_DNA"/>
</dbReference>
<comment type="subcellular location">
    <subcellularLocation>
        <location evidence="1">Cell inner membrane</location>
        <topology evidence="1">Multi-pass membrane protein</topology>
    </subcellularLocation>
</comment>
<reference evidence="10 11" key="1">
    <citation type="journal article" date="2014" name="Genome Announc.">
        <title>Draft Genome Sequences of Two Vibrionaceae Species, Vibrio ponticus C121 and Photobacterium aphoticum C119, Isolated as Coral Reef Microbiota.</title>
        <authorList>
            <person name="Al-saari N."/>
            <person name="Meirelles P.M."/>
            <person name="Mino S."/>
            <person name="Suda W."/>
            <person name="Oshima K."/>
            <person name="Hattori M."/>
            <person name="Ohkuma M."/>
            <person name="Thompson F.L."/>
            <person name="Gomez-Gil B."/>
            <person name="Sawabe T."/>
            <person name="Sawabe T."/>
        </authorList>
    </citation>
    <scope>NUCLEOTIDE SEQUENCE [LARGE SCALE GENOMIC DNA]</scope>
    <source>
        <strain evidence="10 11">JCM 19237</strain>
    </source>
</reference>
<organism evidence="10 11">
    <name type="scientific">Photobacterium aphoticum</name>
    <dbReference type="NCBI Taxonomy" id="754436"/>
    <lineage>
        <taxon>Bacteria</taxon>
        <taxon>Pseudomonadati</taxon>
        <taxon>Pseudomonadota</taxon>
        <taxon>Gammaproteobacteria</taxon>
        <taxon>Vibrionales</taxon>
        <taxon>Vibrionaceae</taxon>
        <taxon>Photobacterium</taxon>
    </lineage>
</organism>
<feature type="transmembrane region" description="Helical" evidence="9">
    <location>
        <begin position="295"/>
        <end position="314"/>
    </location>
</feature>
<dbReference type="Pfam" id="PF02653">
    <property type="entry name" value="BPD_transp_2"/>
    <property type="match status" value="1"/>
</dbReference>
<evidence type="ECO:0000256" key="7">
    <source>
        <dbReference type="ARBA" id="ARBA00022989"/>
    </source>
</evidence>
<evidence type="ECO:0000256" key="5">
    <source>
        <dbReference type="ARBA" id="ARBA00022519"/>
    </source>
</evidence>
<gene>
    <name evidence="10" type="ORF">JCM19237_4097</name>
</gene>
<evidence type="ECO:0000256" key="3">
    <source>
        <dbReference type="ARBA" id="ARBA00022448"/>
    </source>
</evidence>
<evidence type="ECO:0000313" key="10">
    <source>
        <dbReference type="EMBL" id="GAL04731.1"/>
    </source>
</evidence>
<dbReference type="PANTHER" id="PTHR32196:SF21">
    <property type="entry name" value="ABC TRANSPORTER PERMEASE PROTEIN YPHD-RELATED"/>
    <property type="match status" value="1"/>
</dbReference>
<keyword evidence="4" id="KW-1003">Cell membrane</keyword>
<dbReference type="Proteomes" id="UP000029227">
    <property type="component" value="Unassembled WGS sequence"/>
</dbReference>
<feature type="transmembrane region" description="Helical" evidence="9">
    <location>
        <begin position="219"/>
        <end position="238"/>
    </location>
</feature>
<evidence type="ECO:0000256" key="2">
    <source>
        <dbReference type="ARBA" id="ARBA00007942"/>
    </source>
</evidence>
<dbReference type="CDD" id="cd06579">
    <property type="entry name" value="TM_PBP1_transp_AraH_like"/>
    <property type="match status" value="1"/>
</dbReference>
<proteinExistence type="inferred from homology"/>
<accession>A0A090QP78</accession>
<feature type="transmembrane region" description="Helical" evidence="9">
    <location>
        <begin position="18"/>
        <end position="39"/>
    </location>
</feature>
<comment type="similarity">
    <text evidence="2">Belongs to the binding-protein-dependent transport system permease family. AraH/RbsC subfamily.</text>
</comment>
<feature type="transmembrane region" description="Helical" evidence="9">
    <location>
        <begin position="51"/>
        <end position="75"/>
    </location>
</feature>